<dbReference type="Pfam" id="PF13561">
    <property type="entry name" value="adh_short_C2"/>
    <property type="match status" value="1"/>
</dbReference>
<keyword evidence="2" id="KW-0560">Oxidoreductase</keyword>
<name>A0A6S6RVY8_9BACT</name>
<accession>A0A6S6RVY8</accession>
<evidence type="ECO:0000313" key="2">
    <source>
        <dbReference type="EMBL" id="CAA6799358.1"/>
    </source>
</evidence>
<dbReference type="EC" id="1.1.1.100" evidence="2"/>
<dbReference type="Gene3D" id="3.40.50.720">
    <property type="entry name" value="NAD(P)-binding Rossmann-like Domain"/>
    <property type="match status" value="1"/>
</dbReference>
<dbReference type="PRINTS" id="PR00081">
    <property type="entry name" value="GDHRDH"/>
</dbReference>
<protein>
    <submittedName>
        <fullName evidence="2">3-oxoacyl-[acyl-carrier protein] reductase (EC)</fullName>
        <ecNumber evidence="2">1.1.1.100</ecNumber>
    </submittedName>
</protein>
<evidence type="ECO:0000256" key="1">
    <source>
        <dbReference type="ARBA" id="ARBA00006484"/>
    </source>
</evidence>
<dbReference type="PRINTS" id="PR00080">
    <property type="entry name" value="SDRFAMILY"/>
</dbReference>
<dbReference type="InterPro" id="IPR036291">
    <property type="entry name" value="NAD(P)-bd_dom_sf"/>
</dbReference>
<comment type="similarity">
    <text evidence="1">Belongs to the short-chain dehydrogenases/reductases (SDR) family.</text>
</comment>
<proteinExistence type="inferred from homology"/>
<gene>
    <name evidence="2" type="ORF">HELGO_WM30511</name>
</gene>
<dbReference type="InterPro" id="IPR002347">
    <property type="entry name" value="SDR_fam"/>
</dbReference>
<sequence>MKISIIQQSGDMNSIYSIKGKVIILTGATGYLGSKMVEHLTLAGAKVMILATNLNKSKSLCQELAIPENQAFEIDVSDKGSVKSCFKMIYNRFGKIDVLINNAYFGVAKTYNSYSKEEWHKSFDGTVISMDTAIQEVLPYMKKNIYSSIINISSMYGMVCPNPEIYPSEDAINPLSYGVGKAGVIQYTKYLAMSLAKYNISVNTISYGPFPNTDIVKDETFLKNLANKTFVKRIGKPEEVTSAVYFLSLNESSFITGQNIVVDGGWTSW</sequence>
<dbReference type="GO" id="GO:0030497">
    <property type="term" value="P:fatty acid elongation"/>
    <property type="evidence" value="ECO:0007669"/>
    <property type="project" value="TreeGrafter"/>
</dbReference>
<reference evidence="2" key="1">
    <citation type="submission" date="2020-01" db="EMBL/GenBank/DDBJ databases">
        <authorList>
            <person name="Meier V. D."/>
            <person name="Meier V D."/>
        </authorList>
    </citation>
    <scope>NUCLEOTIDE SEQUENCE</scope>
    <source>
        <strain evidence="2">HLG_WM_MAG_03</strain>
    </source>
</reference>
<dbReference type="SUPFAM" id="SSF51735">
    <property type="entry name" value="NAD(P)-binding Rossmann-fold domains"/>
    <property type="match status" value="1"/>
</dbReference>
<dbReference type="EMBL" id="CACVAR010000040">
    <property type="protein sequence ID" value="CAA6799358.1"/>
    <property type="molecule type" value="Genomic_DNA"/>
</dbReference>
<dbReference type="AlphaFoldDB" id="A0A6S6RVY8"/>
<dbReference type="PANTHER" id="PTHR42760:SF40">
    <property type="entry name" value="3-OXOACYL-[ACYL-CARRIER-PROTEIN] REDUCTASE, CHLOROPLASTIC"/>
    <property type="match status" value="1"/>
</dbReference>
<organism evidence="2">
    <name type="scientific">uncultured Sulfurovum sp</name>
    <dbReference type="NCBI Taxonomy" id="269237"/>
    <lineage>
        <taxon>Bacteria</taxon>
        <taxon>Pseudomonadati</taxon>
        <taxon>Campylobacterota</taxon>
        <taxon>Epsilonproteobacteria</taxon>
        <taxon>Campylobacterales</taxon>
        <taxon>Sulfurovaceae</taxon>
        <taxon>Sulfurovum</taxon>
        <taxon>environmental samples</taxon>
    </lineage>
</organism>
<dbReference type="GO" id="GO:0004316">
    <property type="term" value="F:3-oxoacyl-[acyl-carrier-protein] reductase (NADPH) activity"/>
    <property type="evidence" value="ECO:0007669"/>
    <property type="project" value="UniProtKB-EC"/>
</dbReference>
<dbReference type="PANTHER" id="PTHR42760">
    <property type="entry name" value="SHORT-CHAIN DEHYDROGENASES/REDUCTASES FAMILY MEMBER"/>
    <property type="match status" value="1"/>
</dbReference>